<organism evidence="3 4">
    <name type="scientific">Aurantibacter aestuarii</name>
    <dbReference type="NCBI Taxonomy" id="1266046"/>
    <lineage>
        <taxon>Bacteria</taxon>
        <taxon>Pseudomonadati</taxon>
        <taxon>Bacteroidota</taxon>
        <taxon>Flavobacteriia</taxon>
        <taxon>Flavobacteriales</taxon>
        <taxon>Flavobacteriaceae</taxon>
        <taxon>Aurantibacter</taxon>
    </lineage>
</organism>
<protein>
    <submittedName>
        <fullName evidence="3">Uncharacterized protein</fullName>
    </submittedName>
</protein>
<dbReference type="AlphaFoldDB" id="A0A2T1NEM3"/>
<keyword evidence="2" id="KW-0472">Membrane</keyword>
<dbReference type="RefSeq" id="WP_106463011.1">
    <property type="nucleotide sequence ID" value="NZ_PXOQ01000007.1"/>
</dbReference>
<evidence type="ECO:0000313" key="4">
    <source>
        <dbReference type="Proteomes" id="UP000238426"/>
    </source>
</evidence>
<keyword evidence="4" id="KW-1185">Reference proteome</keyword>
<name>A0A2T1NEM3_9FLAO</name>
<keyword evidence="2" id="KW-1133">Transmembrane helix</keyword>
<dbReference type="EMBL" id="PXOQ01000007">
    <property type="protein sequence ID" value="PSG90870.1"/>
    <property type="molecule type" value="Genomic_DNA"/>
</dbReference>
<feature type="transmembrane region" description="Helical" evidence="2">
    <location>
        <begin position="182"/>
        <end position="200"/>
    </location>
</feature>
<proteinExistence type="predicted"/>
<gene>
    <name evidence="3" type="ORF">C7H52_06245</name>
</gene>
<accession>A0A2T1NEM3</accession>
<evidence type="ECO:0000313" key="3">
    <source>
        <dbReference type="EMBL" id="PSG90870.1"/>
    </source>
</evidence>
<feature type="coiled-coil region" evidence="1">
    <location>
        <begin position="122"/>
        <end position="170"/>
    </location>
</feature>
<keyword evidence="2" id="KW-0812">Transmembrane</keyword>
<reference evidence="3 4" key="1">
    <citation type="submission" date="2018-03" db="EMBL/GenBank/DDBJ databases">
        <title>Mesoflavibacter sp. HG37 and Mesoflavibacter sp. HG96 sp.nov., two marine bacteria isolated from seawater of Western Pacific Ocean.</title>
        <authorList>
            <person name="Cheng H."/>
            <person name="Wu Y.-H."/>
            <person name="Guo L.-L."/>
            <person name="Xu X.-W."/>
        </authorList>
    </citation>
    <scope>NUCLEOTIDE SEQUENCE [LARGE SCALE GENOMIC DNA]</scope>
    <source>
        <strain evidence="3 4">KCTC 32269</strain>
    </source>
</reference>
<evidence type="ECO:0000256" key="1">
    <source>
        <dbReference type="SAM" id="Coils"/>
    </source>
</evidence>
<sequence length="209" mass="23915">MKNLSKITLSALLLLCSCKTVKKDWLQENYYTKETVNTNETKQNEAFLNELTKIENSIKKYEASTNQQATTTEKTDETENTTIDGSITAEFGKEKFVQVGNTLIKTNGANVNFQTSNVKTYSKELETKISFFESQLEITRKQTEAIEVKLKALETQNKQFKTVLEQQKNSKSKTTKKSGSPFLTKTLIILIVVFAIYLLLRHYLKNLFL</sequence>
<evidence type="ECO:0000256" key="2">
    <source>
        <dbReference type="SAM" id="Phobius"/>
    </source>
</evidence>
<dbReference type="Proteomes" id="UP000238426">
    <property type="component" value="Unassembled WGS sequence"/>
</dbReference>
<comment type="caution">
    <text evidence="3">The sequence shown here is derived from an EMBL/GenBank/DDBJ whole genome shotgun (WGS) entry which is preliminary data.</text>
</comment>
<keyword evidence="1" id="KW-0175">Coiled coil</keyword>
<dbReference type="PROSITE" id="PS51257">
    <property type="entry name" value="PROKAR_LIPOPROTEIN"/>
    <property type="match status" value="1"/>
</dbReference>